<feature type="region of interest" description="Disordered" evidence="15">
    <location>
        <begin position="194"/>
        <end position="232"/>
    </location>
</feature>
<comment type="caution">
    <text evidence="17">The sequence shown here is derived from an EMBL/GenBank/DDBJ whole genome shotgun (WGS) entry which is preliminary data.</text>
</comment>
<evidence type="ECO:0000256" key="8">
    <source>
        <dbReference type="ARBA" id="ARBA00022737"/>
    </source>
</evidence>
<keyword evidence="7" id="KW-0812">Transmembrane</keyword>
<proteinExistence type="inferred from homology"/>
<keyword evidence="18" id="KW-1185">Reference proteome</keyword>
<dbReference type="NCBIfam" id="TIGR01352">
    <property type="entry name" value="tonB_Cterm"/>
    <property type="match status" value="1"/>
</dbReference>
<keyword evidence="6 13" id="KW-0997">Cell inner membrane</keyword>
<evidence type="ECO:0000256" key="13">
    <source>
        <dbReference type="RuleBase" id="RU362123"/>
    </source>
</evidence>
<evidence type="ECO:0000259" key="16">
    <source>
        <dbReference type="PROSITE" id="PS52015"/>
    </source>
</evidence>
<evidence type="ECO:0000256" key="6">
    <source>
        <dbReference type="ARBA" id="ARBA00022519"/>
    </source>
</evidence>
<keyword evidence="10" id="KW-1133">Transmembrane helix</keyword>
<feature type="compositionally biased region" description="Pro residues" evidence="15">
    <location>
        <begin position="198"/>
        <end position="214"/>
    </location>
</feature>
<dbReference type="GO" id="GO:0098797">
    <property type="term" value="C:plasma membrane protein complex"/>
    <property type="evidence" value="ECO:0007669"/>
    <property type="project" value="TreeGrafter"/>
</dbReference>
<evidence type="ECO:0000256" key="1">
    <source>
        <dbReference type="ARBA" id="ARBA00004383"/>
    </source>
</evidence>
<dbReference type="SUPFAM" id="SSF74653">
    <property type="entry name" value="TolA/TonB C-terminal domain"/>
    <property type="match status" value="1"/>
</dbReference>
<dbReference type="GO" id="GO:0031992">
    <property type="term" value="F:energy transducer activity"/>
    <property type="evidence" value="ECO:0007669"/>
    <property type="project" value="InterPro"/>
</dbReference>
<dbReference type="GO" id="GO:0055085">
    <property type="term" value="P:transmembrane transport"/>
    <property type="evidence" value="ECO:0007669"/>
    <property type="project" value="InterPro"/>
</dbReference>
<evidence type="ECO:0000313" key="18">
    <source>
        <dbReference type="Proteomes" id="UP000264492"/>
    </source>
</evidence>
<dbReference type="PANTHER" id="PTHR33446:SF8">
    <property type="entry name" value="PROTEIN TONB"/>
    <property type="match status" value="1"/>
</dbReference>
<evidence type="ECO:0000256" key="4">
    <source>
        <dbReference type="ARBA" id="ARBA00022448"/>
    </source>
</evidence>
<keyword evidence="11" id="KW-0472">Membrane</keyword>
<dbReference type="InterPro" id="IPR051045">
    <property type="entry name" value="TonB-dependent_transducer"/>
</dbReference>
<dbReference type="AlphaFoldDB" id="A0A371K0M1"/>
<dbReference type="PRINTS" id="PR01374">
    <property type="entry name" value="TONBPROTEIN"/>
</dbReference>
<evidence type="ECO:0000256" key="14">
    <source>
        <dbReference type="SAM" id="Coils"/>
    </source>
</evidence>
<keyword evidence="5 13" id="KW-1003">Cell membrane</keyword>
<feature type="domain" description="TonB C-terminal" evidence="16">
    <location>
        <begin position="222"/>
        <end position="309"/>
    </location>
</feature>
<gene>
    <name evidence="17" type="ORF">DX914_14265</name>
</gene>
<evidence type="ECO:0000256" key="7">
    <source>
        <dbReference type="ARBA" id="ARBA00022692"/>
    </source>
</evidence>
<evidence type="ECO:0000256" key="5">
    <source>
        <dbReference type="ARBA" id="ARBA00022475"/>
    </source>
</evidence>
<feature type="coiled-coil region" evidence="14">
    <location>
        <begin position="104"/>
        <end position="174"/>
    </location>
</feature>
<reference evidence="17 18" key="1">
    <citation type="submission" date="2018-08" db="EMBL/GenBank/DDBJ databases">
        <title>Lysobacter sp. zong2l5, whole genome shotgun sequence.</title>
        <authorList>
            <person name="Zhang X."/>
            <person name="Feng G."/>
            <person name="Zhu H."/>
        </authorList>
    </citation>
    <scope>NUCLEOTIDE SEQUENCE [LARGE SCALE GENOMIC DNA]</scope>
    <source>
        <strain evidence="18">zong2l5</strain>
    </source>
</reference>
<dbReference type="InterPro" id="IPR006260">
    <property type="entry name" value="TonB/TolA_C"/>
</dbReference>
<comment type="subcellular location">
    <subcellularLocation>
        <location evidence="1 13">Cell inner membrane</location>
        <topology evidence="1 13">Single-pass membrane protein</topology>
        <orientation evidence="1 13">Periplasmic side</orientation>
    </subcellularLocation>
</comment>
<evidence type="ECO:0000256" key="12">
    <source>
        <dbReference type="ARBA" id="ARBA00025849"/>
    </source>
</evidence>
<organism evidence="17 18">
    <name type="scientific">Lysobacter silvisoli</name>
    <dbReference type="NCBI Taxonomy" id="2293254"/>
    <lineage>
        <taxon>Bacteria</taxon>
        <taxon>Pseudomonadati</taxon>
        <taxon>Pseudomonadota</taxon>
        <taxon>Gammaproteobacteria</taxon>
        <taxon>Lysobacterales</taxon>
        <taxon>Lysobacteraceae</taxon>
        <taxon>Lysobacter</taxon>
    </lineage>
</organism>
<name>A0A371K0M1_9GAMM</name>
<feature type="region of interest" description="Disordered" evidence="15">
    <location>
        <begin position="17"/>
        <end position="41"/>
    </location>
</feature>
<keyword evidence="14" id="KW-0175">Coiled coil</keyword>
<evidence type="ECO:0000256" key="11">
    <source>
        <dbReference type="ARBA" id="ARBA00023136"/>
    </source>
</evidence>
<sequence length="309" mass="31834">MVATLALLGGLSACTPQQAPPAQDAAPAAAATPATAPPPAVVETDGERLRLRADAALQAQRLVAPAGDNAVEYYLALRERGHEEAAVAAALQELQPYVLIAAERALAEADLSEAQRLLDLLARTDAQAPALPRLREQLQGAHQAQAARVAQLQAEGERQALQRAQAEARAAAARTAAAAPTAAAPVAAPPVVAAAAPPQAPPPSAEPVAPPPSAPVARAPAPARPLPRLLNDSPPRYPLSAFNRRIEGSVRIAFTIQPDGSVSAPTLVSSTPPGVFDEAALAAVSRWRFEAGGERVSTVRTLTFRLPKG</sequence>
<dbReference type="EMBL" id="QTSU01000002">
    <property type="protein sequence ID" value="RDZ27392.1"/>
    <property type="molecule type" value="Genomic_DNA"/>
</dbReference>
<comment type="similarity">
    <text evidence="2 13">Belongs to the TonB family.</text>
</comment>
<dbReference type="GO" id="GO:0030288">
    <property type="term" value="C:outer membrane-bounded periplasmic space"/>
    <property type="evidence" value="ECO:0007669"/>
    <property type="project" value="InterPro"/>
</dbReference>
<comment type="function">
    <text evidence="13">Interacts with outer membrane receptor proteins that carry out high-affinity binding and energy dependent uptake into the periplasmic space of specific substrates. It could act to transduce energy from the cytoplasmic membrane to specific energy-requiring processes in the outer membrane, resulting in the release into the periplasm of ligands bound by these outer membrane proteins.</text>
</comment>
<dbReference type="Pfam" id="PF03544">
    <property type="entry name" value="TonB_C"/>
    <property type="match status" value="1"/>
</dbReference>
<protein>
    <recommendedName>
        <fullName evidence="3 13">Protein TonB</fullName>
    </recommendedName>
</protein>
<evidence type="ECO:0000256" key="9">
    <source>
        <dbReference type="ARBA" id="ARBA00022927"/>
    </source>
</evidence>
<dbReference type="GO" id="GO:0015891">
    <property type="term" value="P:siderophore transport"/>
    <property type="evidence" value="ECO:0007669"/>
    <property type="project" value="InterPro"/>
</dbReference>
<dbReference type="GO" id="GO:0015031">
    <property type="term" value="P:protein transport"/>
    <property type="evidence" value="ECO:0007669"/>
    <property type="project" value="UniProtKB-UniRule"/>
</dbReference>
<dbReference type="Proteomes" id="UP000264492">
    <property type="component" value="Unassembled WGS sequence"/>
</dbReference>
<accession>A0A371K0M1</accession>
<keyword evidence="8" id="KW-0677">Repeat</keyword>
<comment type="subunit">
    <text evidence="12">Homodimer. Forms a complex with the accessory proteins ExbB and ExbD.</text>
</comment>
<evidence type="ECO:0000313" key="17">
    <source>
        <dbReference type="EMBL" id="RDZ27392.1"/>
    </source>
</evidence>
<evidence type="ECO:0000256" key="10">
    <source>
        <dbReference type="ARBA" id="ARBA00022989"/>
    </source>
</evidence>
<dbReference type="InterPro" id="IPR037682">
    <property type="entry name" value="TonB_C"/>
</dbReference>
<dbReference type="Gene3D" id="3.30.2420.10">
    <property type="entry name" value="TonB"/>
    <property type="match status" value="1"/>
</dbReference>
<dbReference type="PROSITE" id="PS52015">
    <property type="entry name" value="TONB_CTD"/>
    <property type="match status" value="1"/>
</dbReference>
<feature type="compositionally biased region" description="Low complexity" evidence="15">
    <location>
        <begin position="17"/>
        <end position="34"/>
    </location>
</feature>
<dbReference type="PANTHER" id="PTHR33446">
    <property type="entry name" value="PROTEIN TONB-RELATED"/>
    <property type="match status" value="1"/>
</dbReference>
<keyword evidence="9 13" id="KW-0653">Protein transport</keyword>
<evidence type="ECO:0000256" key="15">
    <source>
        <dbReference type="SAM" id="MobiDB-lite"/>
    </source>
</evidence>
<evidence type="ECO:0000256" key="2">
    <source>
        <dbReference type="ARBA" id="ARBA00006555"/>
    </source>
</evidence>
<evidence type="ECO:0000256" key="3">
    <source>
        <dbReference type="ARBA" id="ARBA00022362"/>
    </source>
</evidence>
<keyword evidence="4 13" id="KW-0813">Transport</keyword>
<keyword evidence="13" id="KW-0735">Signal-anchor</keyword>
<dbReference type="InterPro" id="IPR003538">
    <property type="entry name" value="TonB"/>
</dbReference>